<dbReference type="PANTHER" id="PTHR33204">
    <property type="entry name" value="TRANSCRIPTIONAL REGULATOR, MARR FAMILY"/>
    <property type="match status" value="1"/>
</dbReference>
<evidence type="ECO:0000313" key="6">
    <source>
        <dbReference type="Proteomes" id="UP001596056"/>
    </source>
</evidence>
<keyword evidence="6" id="KW-1185">Reference proteome</keyword>
<organism evidence="5 6">
    <name type="scientific">Rubellimicrobium aerolatum</name>
    <dbReference type="NCBI Taxonomy" id="490979"/>
    <lineage>
        <taxon>Bacteria</taxon>
        <taxon>Pseudomonadati</taxon>
        <taxon>Pseudomonadota</taxon>
        <taxon>Alphaproteobacteria</taxon>
        <taxon>Rhodobacterales</taxon>
        <taxon>Roseobacteraceae</taxon>
        <taxon>Rubellimicrobium</taxon>
    </lineage>
</organism>
<feature type="domain" description="HTH hxlR-type" evidence="4">
    <location>
        <begin position="10"/>
        <end position="109"/>
    </location>
</feature>
<dbReference type="EMBL" id="JBHSNA010000014">
    <property type="protein sequence ID" value="MFC5567411.1"/>
    <property type="molecule type" value="Genomic_DNA"/>
</dbReference>
<dbReference type="InterPro" id="IPR036388">
    <property type="entry name" value="WH-like_DNA-bd_sf"/>
</dbReference>
<keyword evidence="3" id="KW-0804">Transcription</keyword>
<dbReference type="InterPro" id="IPR036390">
    <property type="entry name" value="WH_DNA-bd_sf"/>
</dbReference>
<proteinExistence type="predicted"/>
<reference evidence="6" key="1">
    <citation type="journal article" date="2019" name="Int. J. Syst. Evol. Microbiol.">
        <title>The Global Catalogue of Microorganisms (GCM) 10K type strain sequencing project: providing services to taxonomists for standard genome sequencing and annotation.</title>
        <authorList>
            <consortium name="The Broad Institute Genomics Platform"/>
            <consortium name="The Broad Institute Genome Sequencing Center for Infectious Disease"/>
            <person name="Wu L."/>
            <person name="Ma J."/>
        </authorList>
    </citation>
    <scope>NUCLEOTIDE SEQUENCE [LARGE SCALE GENOMIC DNA]</scope>
    <source>
        <strain evidence="6">KACC 11588</strain>
    </source>
</reference>
<evidence type="ECO:0000256" key="2">
    <source>
        <dbReference type="ARBA" id="ARBA00023125"/>
    </source>
</evidence>
<dbReference type="Proteomes" id="UP001596056">
    <property type="component" value="Unassembled WGS sequence"/>
</dbReference>
<dbReference type="Gene3D" id="1.10.10.10">
    <property type="entry name" value="Winged helix-like DNA-binding domain superfamily/Winged helix DNA-binding domain"/>
    <property type="match status" value="1"/>
</dbReference>
<keyword evidence="2" id="KW-0238">DNA-binding</keyword>
<dbReference type="SUPFAM" id="SSF46785">
    <property type="entry name" value="Winged helix' DNA-binding domain"/>
    <property type="match status" value="1"/>
</dbReference>
<sequence>MEDLLHSQPCQAVAGTLSLVGNKWSVIVVMLLAERPRRFNELKRSIGDVSQRMLTLTLRELEREGLVSRTVFPTIPPRVDYALTDLGHSLKEPVNALGLWAIRNQSALAEARLRFDAQGKAA</sequence>
<evidence type="ECO:0000256" key="1">
    <source>
        <dbReference type="ARBA" id="ARBA00023015"/>
    </source>
</evidence>
<keyword evidence="1" id="KW-0805">Transcription regulation</keyword>
<dbReference type="PANTHER" id="PTHR33204:SF39">
    <property type="entry name" value="TRANSCRIPTIONAL REGULATORY PROTEIN"/>
    <property type="match status" value="1"/>
</dbReference>
<evidence type="ECO:0000256" key="3">
    <source>
        <dbReference type="ARBA" id="ARBA00023163"/>
    </source>
</evidence>
<dbReference type="RefSeq" id="WP_342454194.1">
    <property type="nucleotide sequence ID" value="NZ_JAGGJP010000013.1"/>
</dbReference>
<dbReference type="Pfam" id="PF01638">
    <property type="entry name" value="HxlR"/>
    <property type="match status" value="1"/>
</dbReference>
<name>A0ABW0SEX1_9RHOB</name>
<evidence type="ECO:0000259" key="4">
    <source>
        <dbReference type="PROSITE" id="PS51118"/>
    </source>
</evidence>
<accession>A0ABW0SEX1</accession>
<dbReference type="InterPro" id="IPR002577">
    <property type="entry name" value="HTH_HxlR"/>
</dbReference>
<evidence type="ECO:0000313" key="5">
    <source>
        <dbReference type="EMBL" id="MFC5567411.1"/>
    </source>
</evidence>
<protein>
    <submittedName>
        <fullName evidence="5">Winged helix-turn-helix transcriptional regulator</fullName>
    </submittedName>
</protein>
<dbReference type="PROSITE" id="PS51118">
    <property type="entry name" value="HTH_HXLR"/>
    <property type="match status" value="1"/>
</dbReference>
<comment type="caution">
    <text evidence="5">The sequence shown here is derived from an EMBL/GenBank/DDBJ whole genome shotgun (WGS) entry which is preliminary data.</text>
</comment>
<gene>
    <name evidence="5" type="ORF">ACFPOC_13440</name>
</gene>